<evidence type="ECO:0000256" key="5">
    <source>
        <dbReference type="ARBA" id="ARBA00023098"/>
    </source>
</evidence>
<comment type="pathway">
    <text evidence="10">Lipid metabolism; phospholipid metabolism.</text>
</comment>
<evidence type="ECO:0000256" key="4">
    <source>
        <dbReference type="ARBA" id="ARBA00022679"/>
    </source>
</evidence>
<evidence type="ECO:0000313" key="12">
    <source>
        <dbReference type="Proteomes" id="UP000266426"/>
    </source>
</evidence>
<comment type="catalytic activity">
    <reaction evidence="1 10">
        <text>a fatty acyl-[ACP] + phosphate = an acyl phosphate + holo-[ACP]</text>
        <dbReference type="Rhea" id="RHEA:42292"/>
        <dbReference type="Rhea" id="RHEA-COMP:9685"/>
        <dbReference type="Rhea" id="RHEA-COMP:14125"/>
        <dbReference type="ChEBI" id="CHEBI:43474"/>
        <dbReference type="ChEBI" id="CHEBI:59918"/>
        <dbReference type="ChEBI" id="CHEBI:64479"/>
        <dbReference type="ChEBI" id="CHEBI:138651"/>
        <dbReference type="EC" id="2.3.1.274"/>
    </reaction>
</comment>
<gene>
    <name evidence="10 11" type="primary">plsX</name>
    <name evidence="11" type="ORF">C4541_12285</name>
</gene>
<dbReference type="PANTHER" id="PTHR30100">
    <property type="entry name" value="FATTY ACID/PHOSPHOLIPID SYNTHESIS PROTEIN PLSX"/>
    <property type="match status" value="1"/>
</dbReference>
<dbReference type="InterPro" id="IPR003664">
    <property type="entry name" value="FA_synthesis"/>
</dbReference>
<dbReference type="GO" id="GO:0005737">
    <property type="term" value="C:cytoplasm"/>
    <property type="evidence" value="ECO:0007669"/>
    <property type="project" value="UniProtKB-SubCell"/>
</dbReference>
<comment type="caution">
    <text evidence="11">The sequence shown here is derived from an EMBL/GenBank/DDBJ whole genome shotgun (WGS) entry which is preliminary data.</text>
</comment>
<keyword evidence="7 10" id="KW-1208">Phospholipid metabolism</keyword>
<dbReference type="GO" id="GO:0043811">
    <property type="term" value="F:phosphate:acyl-[acyl carrier protein] acyltransferase activity"/>
    <property type="evidence" value="ECO:0007669"/>
    <property type="project" value="UniProtKB-UniRule"/>
</dbReference>
<evidence type="ECO:0000256" key="3">
    <source>
        <dbReference type="ARBA" id="ARBA00022516"/>
    </source>
</evidence>
<dbReference type="InterPro" id="IPR012281">
    <property type="entry name" value="Phospholipid_synth_PlsX-like"/>
</dbReference>
<dbReference type="AlphaFoldDB" id="A0A3A4QUS0"/>
<evidence type="ECO:0000256" key="9">
    <source>
        <dbReference type="ARBA" id="ARBA00046608"/>
    </source>
</evidence>
<keyword evidence="5 10" id="KW-0443">Lipid metabolism</keyword>
<dbReference type="PANTHER" id="PTHR30100:SF1">
    <property type="entry name" value="PHOSPHATE ACYLTRANSFERASE"/>
    <property type="match status" value="1"/>
</dbReference>
<evidence type="ECO:0000256" key="8">
    <source>
        <dbReference type="ARBA" id="ARBA00024069"/>
    </source>
</evidence>
<evidence type="ECO:0000256" key="1">
    <source>
        <dbReference type="ARBA" id="ARBA00001232"/>
    </source>
</evidence>
<dbReference type="Gene3D" id="3.40.718.10">
    <property type="entry name" value="Isopropylmalate Dehydrogenase"/>
    <property type="match status" value="1"/>
</dbReference>
<dbReference type="Proteomes" id="UP000266426">
    <property type="component" value="Unassembled WGS sequence"/>
</dbReference>
<evidence type="ECO:0000256" key="7">
    <source>
        <dbReference type="ARBA" id="ARBA00023264"/>
    </source>
</evidence>
<evidence type="ECO:0000313" key="11">
    <source>
        <dbReference type="EMBL" id="RJP56502.1"/>
    </source>
</evidence>
<keyword evidence="2 10" id="KW-0963">Cytoplasm</keyword>
<dbReference type="GO" id="GO:0008654">
    <property type="term" value="P:phospholipid biosynthetic process"/>
    <property type="evidence" value="ECO:0007669"/>
    <property type="project" value="UniProtKB-KW"/>
</dbReference>
<accession>A0A3A4QUS0</accession>
<dbReference type="Pfam" id="PF02504">
    <property type="entry name" value="FA_synthesis"/>
    <property type="match status" value="1"/>
</dbReference>
<dbReference type="UniPathway" id="UPA00085"/>
<comment type="subcellular location">
    <subcellularLocation>
        <location evidence="10">Cytoplasm</location>
    </subcellularLocation>
    <text evidence="10">Associated with the membrane possibly through PlsY.</text>
</comment>
<keyword evidence="3 10" id="KW-0444">Lipid biosynthesis</keyword>
<keyword evidence="11" id="KW-0012">Acyltransferase</keyword>
<keyword evidence="6 10" id="KW-0594">Phospholipid biosynthesis</keyword>
<proteinExistence type="inferred from homology"/>
<sequence>MRIAIDAMGGDYAPEAVVLGVIEALDVVGDRCKLVLVGDEERIKQILDKHGVGHDKRPEIVHAPEVVGMDESPSISLKRKKRSSIAVCASLAKSGEVDALVSAGNTGAVVAATKLRLRFLRGVERPAIATPIPTPKGITVMLDAGANVDSKPYNLLQFAGMGACYSKLIFGIENPKIGILSIGEEEGKGNELTKETFNLLKNSGLNFIGNVEGRDIFTHKADVVVTDGFVGNVVLKVTEGVHRTFKTMLKEAISKSILSKLGGLLIAPAFKDVTRRGDYEEYGGAPLLGVDGISIICHGSSSPKAIKNAVRIAHELGQIEVNRHIEDLMDRLKVLKNNNNTF</sequence>
<dbReference type="GO" id="GO:0006633">
    <property type="term" value="P:fatty acid biosynthetic process"/>
    <property type="evidence" value="ECO:0007669"/>
    <property type="project" value="UniProtKB-UniRule"/>
</dbReference>
<protein>
    <recommendedName>
        <fullName evidence="8 10">Phosphate acyltransferase</fullName>
        <ecNumber evidence="8 10">2.3.1.274</ecNumber>
    </recommendedName>
    <alternativeName>
        <fullName evidence="10">Acyl-ACP phosphotransacylase</fullName>
    </alternativeName>
    <alternativeName>
        <fullName evidence="10">Acyl-[acyl-carrier-protein]--phosphate acyltransferase</fullName>
    </alternativeName>
    <alternativeName>
        <fullName evidence="10">Phosphate-acyl-ACP acyltransferase</fullName>
    </alternativeName>
</protein>
<name>A0A3A4QUS0_9BACT</name>
<evidence type="ECO:0000256" key="10">
    <source>
        <dbReference type="HAMAP-Rule" id="MF_00019"/>
    </source>
</evidence>
<comment type="similarity">
    <text evidence="10">Belongs to the PlsX family.</text>
</comment>
<dbReference type="HAMAP" id="MF_00019">
    <property type="entry name" value="PlsX"/>
    <property type="match status" value="1"/>
</dbReference>
<dbReference type="EC" id="2.3.1.274" evidence="8 10"/>
<evidence type="ECO:0000256" key="2">
    <source>
        <dbReference type="ARBA" id="ARBA00022490"/>
    </source>
</evidence>
<dbReference type="NCBIfam" id="TIGR00182">
    <property type="entry name" value="plsX"/>
    <property type="match status" value="1"/>
</dbReference>
<comment type="function">
    <text evidence="10">Catalyzes the reversible formation of acyl-phosphate (acyl-PO(4)) from acyl-[acyl-carrier-protein] (acyl-ACP). This enzyme utilizes acyl-ACP as fatty acyl donor, but not acyl-CoA.</text>
</comment>
<reference evidence="11 12" key="1">
    <citation type="journal article" date="2017" name="ISME J.">
        <title>Energy and carbon metabolisms in a deep terrestrial subsurface fluid microbial community.</title>
        <authorList>
            <person name="Momper L."/>
            <person name="Jungbluth S.P."/>
            <person name="Lee M.D."/>
            <person name="Amend J.P."/>
        </authorList>
    </citation>
    <scope>NUCLEOTIDE SEQUENCE [LARGE SCALE GENOMIC DNA]</scope>
    <source>
        <strain evidence="11">SURF_26</strain>
    </source>
</reference>
<dbReference type="PIRSF" id="PIRSF002465">
    <property type="entry name" value="Phsphlp_syn_PlsX"/>
    <property type="match status" value="1"/>
</dbReference>
<dbReference type="EMBL" id="QZJZ01000094">
    <property type="protein sequence ID" value="RJP56502.1"/>
    <property type="molecule type" value="Genomic_DNA"/>
</dbReference>
<evidence type="ECO:0000256" key="6">
    <source>
        <dbReference type="ARBA" id="ARBA00023209"/>
    </source>
</evidence>
<dbReference type="SUPFAM" id="SSF53659">
    <property type="entry name" value="Isocitrate/Isopropylmalate dehydrogenase-like"/>
    <property type="match status" value="1"/>
</dbReference>
<organism evidence="11 12">
    <name type="scientific">Candidatus Auribacter fodinae</name>
    <dbReference type="NCBI Taxonomy" id="2093366"/>
    <lineage>
        <taxon>Bacteria</taxon>
        <taxon>Pseudomonadati</taxon>
        <taxon>Candidatus Auribacterota</taxon>
        <taxon>Candidatus Auribacteria</taxon>
        <taxon>Candidatus Auribacterales</taxon>
        <taxon>Candidatus Auribacteraceae</taxon>
        <taxon>Candidatus Auribacter</taxon>
    </lineage>
</organism>
<keyword evidence="4 10" id="KW-0808">Transferase</keyword>
<comment type="subunit">
    <text evidence="9 10">Homodimer. Probably interacts with PlsY.</text>
</comment>